<gene>
    <name evidence="3" type="ORF">FRF71_06455</name>
</gene>
<keyword evidence="4" id="KW-1185">Reference proteome</keyword>
<dbReference type="KEGG" id="ngf:FRF71_06455"/>
<dbReference type="SMART" id="SM00028">
    <property type="entry name" value="TPR"/>
    <property type="match status" value="2"/>
</dbReference>
<dbReference type="Proteomes" id="UP000321172">
    <property type="component" value="Chromosome"/>
</dbReference>
<dbReference type="AlphaFoldDB" id="A0A5B8S2V8"/>
<evidence type="ECO:0000313" key="3">
    <source>
        <dbReference type="EMBL" id="QEA15809.1"/>
    </source>
</evidence>
<protein>
    <submittedName>
        <fullName evidence="3">Tetratricopeptide repeat protein</fullName>
    </submittedName>
</protein>
<feature type="repeat" description="TPR" evidence="1">
    <location>
        <begin position="443"/>
        <end position="476"/>
    </location>
</feature>
<dbReference type="Pfam" id="PF08885">
    <property type="entry name" value="GSCFA"/>
    <property type="match status" value="1"/>
</dbReference>
<name>A0A5B8S2V8_9SPHN</name>
<dbReference type="RefSeq" id="WP_147089787.1">
    <property type="nucleotide sequence ID" value="NZ_BAABJD010000001.1"/>
</dbReference>
<dbReference type="EMBL" id="CP042345">
    <property type="protein sequence ID" value="QEA15809.1"/>
    <property type="molecule type" value="Genomic_DNA"/>
</dbReference>
<feature type="domain" description="GSCFA" evidence="2">
    <location>
        <begin position="52"/>
        <end position="310"/>
    </location>
</feature>
<evidence type="ECO:0000313" key="4">
    <source>
        <dbReference type="Proteomes" id="UP000321172"/>
    </source>
</evidence>
<dbReference type="PROSITE" id="PS50005">
    <property type="entry name" value="TPR"/>
    <property type="match status" value="1"/>
</dbReference>
<dbReference type="InterPro" id="IPR019734">
    <property type="entry name" value="TPR_rpt"/>
</dbReference>
<dbReference type="InterPro" id="IPR014982">
    <property type="entry name" value="GSCFA"/>
</dbReference>
<reference evidence="3 4" key="1">
    <citation type="journal article" date="2013" name="J. Microbiol. Biotechnol.">
        <title>Novosphingobium ginsenosidimutans sp. nov., with the ability to convert ginsenoside.</title>
        <authorList>
            <person name="Kim J.K."/>
            <person name="He D."/>
            <person name="Liu Q.M."/>
            <person name="Park H.Y."/>
            <person name="Jung M.S."/>
            <person name="Yoon M.H."/>
            <person name="Kim S.C."/>
            <person name="Im W.T."/>
        </authorList>
    </citation>
    <scope>NUCLEOTIDE SEQUENCE [LARGE SCALE GENOMIC DNA]</scope>
    <source>
        <strain evidence="3 4">FW-6</strain>
    </source>
</reference>
<dbReference type="Gene3D" id="1.25.40.10">
    <property type="entry name" value="Tetratricopeptide repeat domain"/>
    <property type="match status" value="1"/>
</dbReference>
<organism evidence="3 4">
    <name type="scientific">Novosphingobium ginsenosidimutans</name>
    <dbReference type="NCBI Taxonomy" id="1176536"/>
    <lineage>
        <taxon>Bacteria</taxon>
        <taxon>Pseudomonadati</taxon>
        <taxon>Pseudomonadota</taxon>
        <taxon>Alphaproteobacteria</taxon>
        <taxon>Sphingomonadales</taxon>
        <taxon>Sphingomonadaceae</taxon>
        <taxon>Novosphingobium</taxon>
    </lineage>
</organism>
<dbReference type="SUPFAM" id="SSF48452">
    <property type="entry name" value="TPR-like"/>
    <property type="match status" value="1"/>
</dbReference>
<dbReference type="InterPro" id="IPR011990">
    <property type="entry name" value="TPR-like_helical_dom_sf"/>
</dbReference>
<evidence type="ECO:0000256" key="1">
    <source>
        <dbReference type="PROSITE-ProRule" id="PRU00339"/>
    </source>
</evidence>
<accession>A0A5B8S2V8</accession>
<evidence type="ECO:0000259" key="2">
    <source>
        <dbReference type="Pfam" id="PF08885"/>
    </source>
</evidence>
<sequence>MPIDSFSVDETQANLRKPGAIYPDGRKTRDRLGKYTVVGSQPSFTFSRDDLIFTIGSCFARNIERKLASLGFQLPTMTLEVPAEERVSETPNEILNKYTTAAIVNEFRWILGIDAFPEEGLIAVSENQVCDPHLHPGLPPVSRARALERRSEIHALGAVLPKCRVIIVTLGLVETWFDGRTGLYLNGMPHRSALKADPERYSLRRQSYEDIVADLEAMHDILSSHGNPEFKMIVSVSPVPFKATYSGQDAIAANTYSKSVLRAAAERFCTAHDNVDYFPSYEMVTLSERSAAYADDNIHVREEMVSRIMELAASRYVPGYQAIEADTAKWVNKDKPLLLYQDALAARAQGNYEQAVELMKYLDDTGLVAKAKVEPGEFYLRYGTTLARAGYAGLAEPYLARAVSLLPGQALPQYKLGLITARLRRREALFHFQRAVELAPDSVEFLHRLAIQYEREKQPDLAVRTFEKVLEMDPNHDGAHTGLARLKVRAAPVALVPAPPRA</sequence>
<dbReference type="OrthoDB" id="369216at2"/>
<proteinExistence type="predicted"/>
<keyword evidence="1" id="KW-0802">TPR repeat</keyword>
<dbReference type="Pfam" id="PF13181">
    <property type="entry name" value="TPR_8"/>
    <property type="match status" value="1"/>
</dbReference>